<evidence type="ECO:0000313" key="13">
    <source>
        <dbReference type="EMBL" id="SDO08704.1"/>
    </source>
</evidence>
<dbReference type="EMBL" id="FNIN01000021">
    <property type="protein sequence ID" value="SDO08704.1"/>
    <property type="molecule type" value="Genomic_DNA"/>
</dbReference>
<dbReference type="SUPFAM" id="SSF51690">
    <property type="entry name" value="Nicotinate/Quinolinate PRTase C-terminal domain-like"/>
    <property type="match status" value="1"/>
</dbReference>
<evidence type="ECO:0000259" key="10">
    <source>
        <dbReference type="Pfam" id="PF04095"/>
    </source>
</evidence>
<evidence type="ECO:0000256" key="2">
    <source>
        <dbReference type="ARBA" id="ARBA00010897"/>
    </source>
</evidence>
<keyword evidence="5 9" id="KW-0436">Ligase</keyword>
<evidence type="ECO:0000256" key="6">
    <source>
        <dbReference type="ARBA" id="ARBA00022642"/>
    </source>
</evidence>
<organism evidence="13 14">
    <name type="scientific">Desulfonauticus submarinus</name>
    <dbReference type="NCBI Taxonomy" id="206665"/>
    <lineage>
        <taxon>Bacteria</taxon>
        <taxon>Pseudomonadati</taxon>
        <taxon>Thermodesulfobacteriota</taxon>
        <taxon>Desulfovibrionia</taxon>
        <taxon>Desulfovibrionales</taxon>
        <taxon>Desulfonauticaceae</taxon>
        <taxon>Desulfonauticus</taxon>
    </lineage>
</organism>
<dbReference type="SUPFAM" id="SSF54675">
    <property type="entry name" value="Nicotinate/Quinolinate PRTase N-terminal domain-like"/>
    <property type="match status" value="1"/>
</dbReference>
<dbReference type="Pfam" id="PF04095">
    <property type="entry name" value="NAPRTase"/>
    <property type="match status" value="1"/>
</dbReference>
<protein>
    <recommendedName>
        <fullName evidence="3 9">Nicotinate phosphoribosyltransferase</fullName>
        <ecNumber evidence="3 9">6.3.4.21</ecNumber>
    </recommendedName>
</protein>
<dbReference type="InterPro" id="IPR036068">
    <property type="entry name" value="Nicotinate_pribotase-like_C"/>
</dbReference>
<dbReference type="CDD" id="cd01570">
    <property type="entry name" value="NAPRTase_A"/>
    <property type="match status" value="1"/>
</dbReference>
<dbReference type="Gene3D" id="3.20.140.10">
    <property type="entry name" value="nicotinate phosphoribosyltransferase"/>
    <property type="match status" value="1"/>
</dbReference>
<comment type="function">
    <text evidence="9">Catalyzes the first step in the biosynthesis of NAD from nicotinic acid, the ATP-dependent synthesis of beta-nicotinate D-ribonucleotide from nicotinate and 5-phospho-D-ribose 1-phosphate.</text>
</comment>
<dbReference type="PANTHER" id="PTHR11098">
    <property type="entry name" value="NICOTINATE PHOSPHORIBOSYLTRANSFERASE"/>
    <property type="match status" value="1"/>
</dbReference>
<evidence type="ECO:0000313" key="14">
    <source>
        <dbReference type="Proteomes" id="UP000199602"/>
    </source>
</evidence>
<keyword evidence="4" id="KW-0597">Phosphoprotein</keyword>
<dbReference type="AlphaFoldDB" id="A0A1H0GP89"/>
<dbReference type="GO" id="GO:0034355">
    <property type="term" value="P:NAD+ biosynthetic process via the salvage pathway"/>
    <property type="evidence" value="ECO:0007669"/>
    <property type="project" value="TreeGrafter"/>
</dbReference>
<keyword evidence="14" id="KW-1185">Reference proteome</keyword>
<feature type="domain" description="Nicotinate phosphoribosyltransferase N-terminal" evidence="11">
    <location>
        <begin position="12"/>
        <end position="147"/>
    </location>
</feature>
<gene>
    <name evidence="13" type="ORF">SAMN04488516_12114</name>
</gene>
<comment type="pathway">
    <text evidence="1 9">Cofactor biosynthesis; NAD(+) biosynthesis; nicotinate D-ribonucleotide from nicotinate: step 1/1.</text>
</comment>
<evidence type="ECO:0000256" key="7">
    <source>
        <dbReference type="ARBA" id="ARBA00022679"/>
    </source>
</evidence>
<dbReference type="GO" id="GO:0004516">
    <property type="term" value="F:nicotinate phosphoribosyltransferase activity"/>
    <property type="evidence" value="ECO:0007669"/>
    <property type="project" value="UniProtKB-UniRule"/>
</dbReference>
<dbReference type="InterPro" id="IPR040727">
    <property type="entry name" value="NAPRTase_N"/>
</dbReference>
<sequence>MSILKSWSQKFLFTDFYQLTMSQVYFDYNIHEIEVQFDYFFRSYPNYGSHQAGFCIFAGLETFFEWLSQAKPKKQEIEFLKSLKNNSLKPLFKKNFLTWLKDIDFSTLNIEAIPEGRVVHPHVPVVSIKGPFALAQIIETPLLNILNYQTLIATKAARIKEAAKGQIVIDFGLRRAQGFGGNAGTRGAIIGGVDFSSNTGTCFCLGLTPKGTHAHSLVQAFIALGYSEEEAFWAFAKTFPDNCILLIDTINTLESGLPNAIKTFKKLKTLGKNPIGIRIDSGDLAYLAVQCYKELKKAGFENCVIVLSNQLDELVIHQILTQIEQEAQEYNLNPKEIISKLVFGVGTRLITSAGSCSLDGVYKLTGVKTKNSWKPALKISDSPAKTLIPGDKKTYRLIDTRGKAMADLICLKKEHPFDKEKFTIFHPQDSKIFRTLYKKEILKADLLQKPIQQNGKIVYEFPSLIEIKKQREQDLKELDQGVRRLINPHIYHVSLSEKLCHLREKLIKNYRNKTLTVKHSLD</sequence>
<dbReference type="NCBIfam" id="NF006695">
    <property type="entry name" value="PRK09243.1-2"/>
    <property type="match status" value="1"/>
</dbReference>
<reference evidence="13 14" key="1">
    <citation type="submission" date="2016-10" db="EMBL/GenBank/DDBJ databases">
        <authorList>
            <person name="de Groot N.N."/>
        </authorList>
    </citation>
    <scope>NUCLEOTIDE SEQUENCE [LARGE SCALE GENOMIC DNA]</scope>
    <source>
        <strain evidence="13 14">DSM 15269</strain>
    </source>
</reference>
<evidence type="ECO:0000256" key="8">
    <source>
        <dbReference type="ARBA" id="ARBA00048668"/>
    </source>
</evidence>
<comment type="similarity">
    <text evidence="2 9">Belongs to the NAPRTase family.</text>
</comment>
<comment type="catalytic activity">
    <reaction evidence="8 9">
        <text>5-phospho-alpha-D-ribose 1-diphosphate + nicotinate + ATP + H2O = nicotinate beta-D-ribonucleotide + ADP + phosphate + diphosphate</text>
        <dbReference type="Rhea" id="RHEA:36163"/>
        <dbReference type="ChEBI" id="CHEBI:15377"/>
        <dbReference type="ChEBI" id="CHEBI:30616"/>
        <dbReference type="ChEBI" id="CHEBI:32544"/>
        <dbReference type="ChEBI" id="CHEBI:33019"/>
        <dbReference type="ChEBI" id="CHEBI:43474"/>
        <dbReference type="ChEBI" id="CHEBI:57502"/>
        <dbReference type="ChEBI" id="CHEBI:58017"/>
        <dbReference type="ChEBI" id="CHEBI:456216"/>
        <dbReference type="EC" id="6.3.4.21"/>
    </reaction>
</comment>
<dbReference type="Proteomes" id="UP000199602">
    <property type="component" value="Unassembled WGS sequence"/>
</dbReference>
<dbReference type="RefSeq" id="WP_092066752.1">
    <property type="nucleotide sequence ID" value="NZ_FNIN01000021.1"/>
</dbReference>
<dbReference type="UniPathway" id="UPA00253">
    <property type="reaction ID" value="UER00457"/>
</dbReference>
<dbReference type="STRING" id="206665.SAMN04488516_12114"/>
<name>A0A1H0GP89_9BACT</name>
<evidence type="ECO:0000256" key="1">
    <source>
        <dbReference type="ARBA" id="ARBA00004952"/>
    </source>
</evidence>
<comment type="PTM">
    <text evidence="9">Transiently phosphorylated on a His residue during the reaction cycle. Phosphorylation strongly increases the affinity for substrates and increases the rate of nicotinate D-ribonucleotide production. Dephosphorylation regenerates the low-affinity form of the enzyme, leading to product release.</text>
</comment>
<evidence type="ECO:0000259" key="11">
    <source>
        <dbReference type="Pfam" id="PF17767"/>
    </source>
</evidence>
<dbReference type="GO" id="GO:0005829">
    <property type="term" value="C:cytosol"/>
    <property type="evidence" value="ECO:0007669"/>
    <property type="project" value="TreeGrafter"/>
</dbReference>
<evidence type="ECO:0000256" key="9">
    <source>
        <dbReference type="RuleBase" id="RU365100"/>
    </source>
</evidence>
<dbReference type="InterPro" id="IPR006405">
    <property type="entry name" value="Nic_PRibTrfase_pncB"/>
</dbReference>
<proteinExistence type="inferred from homology"/>
<dbReference type="InterPro" id="IPR041525">
    <property type="entry name" value="N/Namide_PRibTrfase"/>
</dbReference>
<keyword evidence="6 9" id="KW-0662">Pyridine nucleotide biosynthesis</keyword>
<keyword evidence="13" id="KW-0328">Glycosyltransferase</keyword>
<evidence type="ECO:0000256" key="4">
    <source>
        <dbReference type="ARBA" id="ARBA00022553"/>
    </source>
</evidence>
<dbReference type="InterPro" id="IPR013785">
    <property type="entry name" value="Aldolase_TIM"/>
</dbReference>
<evidence type="ECO:0000256" key="3">
    <source>
        <dbReference type="ARBA" id="ARBA00013236"/>
    </source>
</evidence>
<dbReference type="InterPro" id="IPR041619">
    <property type="entry name" value="NAPRTase_C"/>
</dbReference>
<evidence type="ECO:0000259" key="12">
    <source>
        <dbReference type="Pfam" id="PF17956"/>
    </source>
</evidence>
<feature type="domain" description="Nicotinate/nicotinamide phosphoribosyltransferase" evidence="10">
    <location>
        <begin position="196"/>
        <end position="388"/>
    </location>
</feature>
<dbReference type="PIRSF" id="PIRSF000484">
    <property type="entry name" value="NAPRT"/>
    <property type="match status" value="1"/>
</dbReference>
<feature type="domain" description="Nicotinate phosphoribosyltransferase C-terminal" evidence="12">
    <location>
        <begin position="392"/>
        <end position="502"/>
    </location>
</feature>
<dbReference type="Pfam" id="PF17956">
    <property type="entry name" value="NAPRTase_C"/>
    <property type="match status" value="1"/>
</dbReference>
<dbReference type="EC" id="6.3.4.21" evidence="3 9"/>
<keyword evidence="7 9" id="KW-0808">Transferase</keyword>
<dbReference type="InterPro" id="IPR007229">
    <property type="entry name" value="Nic_PRibTrfase-Fam"/>
</dbReference>
<accession>A0A1H0GP89</accession>
<evidence type="ECO:0000256" key="5">
    <source>
        <dbReference type="ARBA" id="ARBA00022598"/>
    </source>
</evidence>
<dbReference type="Pfam" id="PF17767">
    <property type="entry name" value="NAPRTase_N"/>
    <property type="match status" value="1"/>
</dbReference>
<dbReference type="GO" id="GO:0016757">
    <property type="term" value="F:glycosyltransferase activity"/>
    <property type="evidence" value="ECO:0007669"/>
    <property type="project" value="UniProtKB-KW"/>
</dbReference>
<dbReference type="NCBIfam" id="TIGR01513">
    <property type="entry name" value="NAPRTase_put"/>
    <property type="match status" value="1"/>
</dbReference>
<dbReference type="PANTHER" id="PTHR11098:SF1">
    <property type="entry name" value="NICOTINATE PHOSPHORIBOSYLTRANSFERASE"/>
    <property type="match status" value="1"/>
</dbReference>
<dbReference type="OrthoDB" id="9771406at2"/>
<dbReference type="Gene3D" id="3.20.20.70">
    <property type="entry name" value="Aldolase class I"/>
    <property type="match status" value="1"/>
</dbReference>
<dbReference type="NCBIfam" id="NF009131">
    <property type="entry name" value="PRK12484.1"/>
    <property type="match status" value="1"/>
</dbReference>